<accession>A0A139SXN9</accession>
<organism evidence="1 2">
    <name type="scientific">Ventosimonas gracilis</name>
    <dbReference type="NCBI Taxonomy" id="1680762"/>
    <lineage>
        <taxon>Bacteria</taxon>
        <taxon>Pseudomonadati</taxon>
        <taxon>Pseudomonadota</taxon>
        <taxon>Gammaproteobacteria</taxon>
        <taxon>Pseudomonadales</taxon>
        <taxon>Ventosimonadaceae</taxon>
        <taxon>Ventosimonas</taxon>
    </lineage>
</organism>
<proteinExistence type="predicted"/>
<dbReference type="AlphaFoldDB" id="A0A139SXN9"/>
<dbReference type="Proteomes" id="UP000072660">
    <property type="component" value="Unassembled WGS sequence"/>
</dbReference>
<dbReference type="InterPro" id="IPR021268">
    <property type="entry name" value="DUF2845"/>
</dbReference>
<dbReference type="RefSeq" id="WP_068386806.1">
    <property type="nucleotide sequence ID" value="NZ_LSZO01000017.1"/>
</dbReference>
<keyword evidence="2" id="KW-1185">Reference proteome</keyword>
<gene>
    <name evidence="1" type="ORF">AXE65_09070</name>
</gene>
<evidence type="ECO:0000313" key="1">
    <source>
        <dbReference type="EMBL" id="KXU39366.1"/>
    </source>
</evidence>
<evidence type="ECO:0008006" key="3">
    <source>
        <dbReference type="Google" id="ProtNLM"/>
    </source>
</evidence>
<dbReference type="OrthoDB" id="8906462at2"/>
<name>A0A139SXN9_9GAMM</name>
<dbReference type="EMBL" id="LSZO01000017">
    <property type="protein sequence ID" value="KXU39366.1"/>
    <property type="molecule type" value="Genomic_DNA"/>
</dbReference>
<reference evidence="1 2" key="1">
    <citation type="submission" date="2016-02" db="EMBL/GenBank/DDBJ databases">
        <authorList>
            <person name="Wen L."/>
            <person name="He K."/>
            <person name="Yang H."/>
        </authorList>
    </citation>
    <scope>NUCLEOTIDE SEQUENCE [LARGE SCALE GENOMIC DNA]</scope>
    <source>
        <strain evidence="1 2">CV58</strain>
    </source>
</reference>
<sequence>MGLWLLWAGVAEAASTLRCGSAVVSLGERMAEVQDKCGEARSRDVIGYRTVRVGSFYGFRQEEVAVEEWSYLLRGGMLYFLRFEGNRLVDIKSKRRN</sequence>
<evidence type="ECO:0000313" key="2">
    <source>
        <dbReference type="Proteomes" id="UP000072660"/>
    </source>
</evidence>
<comment type="caution">
    <text evidence="1">The sequence shown here is derived from an EMBL/GenBank/DDBJ whole genome shotgun (WGS) entry which is preliminary data.</text>
</comment>
<protein>
    <recommendedName>
        <fullName evidence="3">DUF2845 domain-containing protein</fullName>
    </recommendedName>
</protein>
<dbReference type="Pfam" id="PF11006">
    <property type="entry name" value="DUF2845"/>
    <property type="match status" value="1"/>
</dbReference>